<sequence>MLTYSLPTSVVNSRNPVFVSFNKILQQYFLKVG</sequence>
<dbReference type="AlphaFoldDB" id="A0A381P4M8"/>
<proteinExistence type="predicted"/>
<accession>A0A381P4M8</accession>
<reference evidence="1" key="1">
    <citation type="submission" date="2018-05" db="EMBL/GenBank/DDBJ databases">
        <authorList>
            <person name="Lanie J.A."/>
            <person name="Ng W.-L."/>
            <person name="Kazmierczak K.M."/>
            <person name="Andrzejewski T.M."/>
            <person name="Davidsen T.M."/>
            <person name="Wayne K.J."/>
            <person name="Tettelin H."/>
            <person name="Glass J.I."/>
            <person name="Rusch D."/>
            <person name="Podicherti R."/>
            <person name="Tsui H.-C.T."/>
            <person name="Winkler M.E."/>
        </authorList>
    </citation>
    <scope>NUCLEOTIDE SEQUENCE</scope>
</reference>
<name>A0A381P4M8_9ZZZZ</name>
<dbReference type="EMBL" id="UINC01000809">
    <property type="protein sequence ID" value="SUZ61514.1"/>
    <property type="molecule type" value="Genomic_DNA"/>
</dbReference>
<organism evidence="1">
    <name type="scientific">marine metagenome</name>
    <dbReference type="NCBI Taxonomy" id="408172"/>
    <lineage>
        <taxon>unclassified sequences</taxon>
        <taxon>metagenomes</taxon>
        <taxon>ecological metagenomes</taxon>
    </lineage>
</organism>
<evidence type="ECO:0000313" key="1">
    <source>
        <dbReference type="EMBL" id="SUZ61514.1"/>
    </source>
</evidence>
<gene>
    <name evidence="1" type="ORF">METZ01_LOCUS14368</name>
</gene>
<protein>
    <submittedName>
        <fullName evidence="1">Uncharacterized protein</fullName>
    </submittedName>
</protein>